<feature type="chain" id="PRO_5042169523" evidence="4">
    <location>
        <begin position="22"/>
        <end position="152"/>
    </location>
</feature>
<dbReference type="SMART" id="SM00043">
    <property type="entry name" value="CY"/>
    <property type="match status" value="1"/>
</dbReference>
<evidence type="ECO:0000256" key="2">
    <source>
        <dbReference type="ARBA" id="ARBA00022690"/>
    </source>
</evidence>
<dbReference type="PANTHER" id="PTHR46186">
    <property type="entry name" value="CYSTATIN"/>
    <property type="match status" value="1"/>
</dbReference>
<proteinExistence type="inferred from homology"/>
<protein>
    <submittedName>
        <fullName evidence="6">Cystatin domain-containing protein</fullName>
    </submittedName>
</protein>
<dbReference type="PANTHER" id="PTHR46186:SF2">
    <property type="entry name" value="CYSTATIN"/>
    <property type="match status" value="1"/>
</dbReference>
<dbReference type="Proteomes" id="UP001201812">
    <property type="component" value="Unassembled WGS sequence"/>
</dbReference>
<evidence type="ECO:0000313" key="7">
    <source>
        <dbReference type="Proteomes" id="UP001201812"/>
    </source>
</evidence>
<keyword evidence="2" id="KW-0646">Protease inhibitor</keyword>
<evidence type="ECO:0000259" key="5">
    <source>
        <dbReference type="SMART" id="SM00043"/>
    </source>
</evidence>
<dbReference type="GO" id="GO:0005737">
    <property type="term" value="C:cytoplasm"/>
    <property type="evidence" value="ECO:0007669"/>
    <property type="project" value="TreeGrafter"/>
</dbReference>
<reference evidence="6" key="1">
    <citation type="submission" date="2022-01" db="EMBL/GenBank/DDBJ databases">
        <title>Genome Sequence Resource for Two Populations of Ditylenchus destructor, the Migratory Endoparasitic Phytonematode.</title>
        <authorList>
            <person name="Zhang H."/>
            <person name="Lin R."/>
            <person name="Xie B."/>
        </authorList>
    </citation>
    <scope>NUCLEOTIDE SEQUENCE</scope>
    <source>
        <strain evidence="6">BazhouSP</strain>
    </source>
</reference>
<dbReference type="AlphaFoldDB" id="A0AAD4MFQ6"/>
<gene>
    <name evidence="6" type="ORF">DdX_20796</name>
</gene>
<dbReference type="Pfam" id="PF00031">
    <property type="entry name" value="Cystatin"/>
    <property type="match status" value="1"/>
</dbReference>
<keyword evidence="3" id="KW-0789">Thiol protease inhibitor</keyword>
<keyword evidence="4" id="KW-0732">Signal</keyword>
<accession>A0AAD4MFQ6</accession>
<dbReference type="InterPro" id="IPR000010">
    <property type="entry name" value="Cystatin_dom"/>
</dbReference>
<dbReference type="GO" id="GO:0005615">
    <property type="term" value="C:extracellular space"/>
    <property type="evidence" value="ECO:0007669"/>
    <property type="project" value="TreeGrafter"/>
</dbReference>
<dbReference type="CDD" id="cd00042">
    <property type="entry name" value="CY"/>
    <property type="match status" value="1"/>
</dbReference>
<organism evidence="6 7">
    <name type="scientific">Ditylenchus destructor</name>
    <dbReference type="NCBI Taxonomy" id="166010"/>
    <lineage>
        <taxon>Eukaryota</taxon>
        <taxon>Metazoa</taxon>
        <taxon>Ecdysozoa</taxon>
        <taxon>Nematoda</taxon>
        <taxon>Chromadorea</taxon>
        <taxon>Rhabditida</taxon>
        <taxon>Tylenchina</taxon>
        <taxon>Tylenchomorpha</taxon>
        <taxon>Sphaerularioidea</taxon>
        <taxon>Anguinidae</taxon>
        <taxon>Anguininae</taxon>
        <taxon>Ditylenchus</taxon>
    </lineage>
</organism>
<evidence type="ECO:0000256" key="4">
    <source>
        <dbReference type="SAM" id="SignalP"/>
    </source>
</evidence>
<name>A0AAD4MFQ6_9BILA</name>
<dbReference type="InterPro" id="IPR046350">
    <property type="entry name" value="Cystatin_sf"/>
</dbReference>
<evidence type="ECO:0000256" key="1">
    <source>
        <dbReference type="ARBA" id="ARBA00009403"/>
    </source>
</evidence>
<dbReference type="SUPFAM" id="SSF54403">
    <property type="entry name" value="Cystatin/monellin"/>
    <property type="match status" value="1"/>
</dbReference>
<dbReference type="EMBL" id="JAKKPZ010000659">
    <property type="protein sequence ID" value="KAI1693213.1"/>
    <property type="molecule type" value="Genomic_DNA"/>
</dbReference>
<dbReference type="GO" id="GO:0004869">
    <property type="term" value="F:cysteine-type endopeptidase inhibitor activity"/>
    <property type="evidence" value="ECO:0007669"/>
    <property type="project" value="UniProtKB-KW"/>
</dbReference>
<comment type="caution">
    <text evidence="6">The sequence shown here is derived from an EMBL/GenBank/DDBJ whole genome shotgun (WGS) entry which is preliminary data.</text>
</comment>
<keyword evidence="7" id="KW-1185">Reference proteome</keyword>
<sequence>MTRYIFASFCVIVAGVIFVNTKTTTEEPAPGDASPLDAEELQSPEILNYTQHAVKKVNNDPSNERGKDYRKLVKILDGTSQAISGTRYTIRFLLGKTNCKAKEVENLGSDEHCQLKEDALELYVATILSAPWEKYDGEITVNLVGPYNDLEQ</sequence>
<evidence type="ECO:0000313" key="6">
    <source>
        <dbReference type="EMBL" id="KAI1693213.1"/>
    </source>
</evidence>
<comment type="similarity">
    <text evidence="1">Belongs to the cystatin family.</text>
</comment>
<feature type="domain" description="Cystatin" evidence="5">
    <location>
        <begin position="28"/>
        <end position="144"/>
    </location>
</feature>
<dbReference type="Gene3D" id="3.10.450.10">
    <property type="match status" value="1"/>
</dbReference>
<dbReference type="GO" id="GO:0031982">
    <property type="term" value="C:vesicle"/>
    <property type="evidence" value="ECO:0007669"/>
    <property type="project" value="TreeGrafter"/>
</dbReference>
<evidence type="ECO:0000256" key="3">
    <source>
        <dbReference type="ARBA" id="ARBA00022704"/>
    </source>
</evidence>
<feature type="signal peptide" evidence="4">
    <location>
        <begin position="1"/>
        <end position="21"/>
    </location>
</feature>